<evidence type="ECO:0000256" key="1">
    <source>
        <dbReference type="SAM" id="MobiDB-lite"/>
    </source>
</evidence>
<organism evidence="2">
    <name type="scientific">Candidatus Kentrum sp. SD</name>
    <dbReference type="NCBI Taxonomy" id="2126332"/>
    <lineage>
        <taxon>Bacteria</taxon>
        <taxon>Pseudomonadati</taxon>
        <taxon>Pseudomonadota</taxon>
        <taxon>Gammaproteobacteria</taxon>
        <taxon>Candidatus Kentrum</taxon>
    </lineage>
</organism>
<dbReference type="AlphaFoldDB" id="A0A450Z5Y7"/>
<protein>
    <submittedName>
        <fullName evidence="2">Uncharacterized protein</fullName>
    </submittedName>
</protein>
<sequence length="499" mass="58603">MLIPKSSLILPSLWERIKAIHPTTSQALKPYPQEQSNPDPQATPYTKPHGNRLKQPYRHKRSKCFQNIYGLEKNAPHYKNLSPAKKTFLVFFYPNRHICISYNQIKATLKLSSKKGAIYHMADLKFLGYVEIRHKRYWKNGKLHGRNYYVLTKKGRELLDDILHEAWTGERVEFGRLPIIFKKYACLNRKAWRKYQAKPKEKRSKKKAVKEKTVNHKTNLNKFRKTCQDENANFSPEYEVEGGNSHIWSQKDFDSGALDGTQANSDPNIENSQGYDYARLERLLDQAEAKKRERAKKEIPPAFKEIVDRHGFSRHLKLDGLSKGDAFRKAESIEILLGWWKEDREKVEKILSKTRTKIDRGWRMGNFWAFTFYRLKSKFGTLEYFTMRTKEMRKALNGEKTRLDDGEDTKYIVDSIREKELRFGVQIKEYLINNCLRKPAHFVRVALDAVDYRLKLDGIKQHDPKHKKIENPFGLLGSILKMSSVEEIKAKFWGRKCAN</sequence>
<dbReference type="EMBL" id="CAADFU010000163">
    <property type="protein sequence ID" value="VFK49201.1"/>
    <property type="molecule type" value="Genomic_DNA"/>
</dbReference>
<gene>
    <name evidence="2" type="ORF">BECKSD772E_GA0070983_11636</name>
</gene>
<name>A0A450Z5Y7_9GAMM</name>
<feature type="region of interest" description="Disordered" evidence="1">
    <location>
        <begin position="25"/>
        <end position="57"/>
    </location>
</feature>
<accession>A0A450Z5Y7</accession>
<reference evidence="2" key="1">
    <citation type="submission" date="2019-02" db="EMBL/GenBank/DDBJ databases">
        <authorList>
            <person name="Gruber-Vodicka R. H."/>
            <person name="Seah K. B. B."/>
        </authorList>
    </citation>
    <scope>NUCLEOTIDE SEQUENCE</scope>
    <source>
        <strain evidence="2">BECK_S1320</strain>
    </source>
</reference>
<proteinExistence type="predicted"/>
<feature type="compositionally biased region" description="Polar residues" evidence="1">
    <location>
        <begin position="25"/>
        <end position="44"/>
    </location>
</feature>
<evidence type="ECO:0000313" key="2">
    <source>
        <dbReference type="EMBL" id="VFK49201.1"/>
    </source>
</evidence>